<accession>A0A7J7GWT4</accession>
<protein>
    <recommendedName>
        <fullName evidence="4">PGG domain-containing protein</fullName>
    </recommendedName>
</protein>
<sequence>MGCSLGRNEEAWEMGHGQLLARSKEDSTRRSKSPTRIVPRGTYKSSQHHLWRENKDEKWRYIPLLHAALRGDWDSAKRIFDQDEAAFTANITDYEETALHVSVSSARSIDFVKKLVDLMPAEALELPNIYGMTALHNAAGIGNTKAAAILVDKHPASLYISDNLNWLPLHWAADCGHKETLLYLLSVTKEDHPVSMPFACSSGAQLLSRVVASEFYGCIHRSRVPVKDLLY</sequence>
<dbReference type="Proteomes" id="UP000593564">
    <property type="component" value="Unassembled WGS sequence"/>
</dbReference>
<name>A0A7J7GWT4_CAMSI</name>
<evidence type="ECO:0000256" key="1">
    <source>
        <dbReference type="SAM" id="MobiDB-lite"/>
    </source>
</evidence>
<evidence type="ECO:0000313" key="3">
    <source>
        <dbReference type="Proteomes" id="UP000593564"/>
    </source>
</evidence>
<dbReference type="PANTHER" id="PTHR47303:SF1">
    <property type="entry name" value="NF-KAPPA-B INHIBITOR BETA"/>
    <property type="match status" value="1"/>
</dbReference>
<proteinExistence type="predicted"/>
<organism evidence="2 3">
    <name type="scientific">Camellia sinensis</name>
    <name type="common">Tea plant</name>
    <name type="synonym">Thea sinensis</name>
    <dbReference type="NCBI Taxonomy" id="4442"/>
    <lineage>
        <taxon>Eukaryota</taxon>
        <taxon>Viridiplantae</taxon>
        <taxon>Streptophyta</taxon>
        <taxon>Embryophyta</taxon>
        <taxon>Tracheophyta</taxon>
        <taxon>Spermatophyta</taxon>
        <taxon>Magnoliopsida</taxon>
        <taxon>eudicotyledons</taxon>
        <taxon>Gunneridae</taxon>
        <taxon>Pentapetalae</taxon>
        <taxon>asterids</taxon>
        <taxon>Ericales</taxon>
        <taxon>Theaceae</taxon>
        <taxon>Camellia</taxon>
    </lineage>
</organism>
<dbReference type="InterPro" id="IPR036770">
    <property type="entry name" value="Ankyrin_rpt-contain_sf"/>
</dbReference>
<keyword evidence="3" id="KW-1185">Reference proteome</keyword>
<dbReference type="AlphaFoldDB" id="A0A7J7GWT4"/>
<dbReference type="InterPro" id="IPR002110">
    <property type="entry name" value="Ankyrin_rpt"/>
</dbReference>
<reference evidence="3" key="1">
    <citation type="journal article" date="2020" name="Nat. Commun.">
        <title>Genome assembly of wild tea tree DASZ reveals pedigree and selection history of tea varieties.</title>
        <authorList>
            <person name="Zhang W."/>
            <person name="Zhang Y."/>
            <person name="Qiu H."/>
            <person name="Guo Y."/>
            <person name="Wan H."/>
            <person name="Zhang X."/>
            <person name="Scossa F."/>
            <person name="Alseekh S."/>
            <person name="Zhang Q."/>
            <person name="Wang P."/>
            <person name="Xu L."/>
            <person name="Schmidt M.H."/>
            <person name="Jia X."/>
            <person name="Li D."/>
            <person name="Zhu A."/>
            <person name="Guo F."/>
            <person name="Chen W."/>
            <person name="Ni D."/>
            <person name="Usadel B."/>
            <person name="Fernie A.R."/>
            <person name="Wen W."/>
        </authorList>
    </citation>
    <scope>NUCLEOTIDE SEQUENCE [LARGE SCALE GENOMIC DNA]</scope>
    <source>
        <strain evidence="3">cv. G240</strain>
    </source>
</reference>
<reference evidence="2 3" key="2">
    <citation type="submission" date="2020-07" db="EMBL/GenBank/DDBJ databases">
        <title>Genome assembly of wild tea tree DASZ reveals pedigree and selection history of tea varieties.</title>
        <authorList>
            <person name="Zhang W."/>
        </authorList>
    </citation>
    <scope>NUCLEOTIDE SEQUENCE [LARGE SCALE GENOMIC DNA]</scope>
    <source>
        <strain evidence="3">cv. G240</strain>
        <tissue evidence="2">Leaf</tissue>
    </source>
</reference>
<dbReference type="SUPFAM" id="SSF48403">
    <property type="entry name" value="Ankyrin repeat"/>
    <property type="match status" value="1"/>
</dbReference>
<dbReference type="EMBL" id="JACBKZ010000008">
    <property type="protein sequence ID" value="KAF5943966.1"/>
    <property type="molecule type" value="Genomic_DNA"/>
</dbReference>
<evidence type="ECO:0000313" key="2">
    <source>
        <dbReference type="EMBL" id="KAF5943966.1"/>
    </source>
</evidence>
<dbReference type="PANTHER" id="PTHR47303">
    <property type="match status" value="1"/>
</dbReference>
<feature type="region of interest" description="Disordered" evidence="1">
    <location>
        <begin position="18"/>
        <end position="49"/>
    </location>
</feature>
<comment type="caution">
    <text evidence="2">The sequence shown here is derived from an EMBL/GenBank/DDBJ whole genome shotgun (WGS) entry which is preliminary data.</text>
</comment>
<evidence type="ECO:0008006" key="4">
    <source>
        <dbReference type="Google" id="ProtNLM"/>
    </source>
</evidence>
<dbReference type="Gene3D" id="1.25.40.20">
    <property type="entry name" value="Ankyrin repeat-containing domain"/>
    <property type="match status" value="1"/>
</dbReference>
<dbReference type="SMART" id="SM00248">
    <property type="entry name" value="ANK"/>
    <property type="match status" value="3"/>
</dbReference>
<gene>
    <name evidence="2" type="ORF">HYC85_018043</name>
</gene>
<dbReference type="Pfam" id="PF12796">
    <property type="entry name" value="Ank_2"/>
    <property type="match status" value="1"/>
</dbReference>